<dbReference type="InterPro" id="IPR031311">
    <property type="entry name" value="CHIT_BIND_RR_consensus"/>
</dbReference>
<dbReference type="GO" id="GO:0008010">
    <property type="term" value="F:structural constituent of chitin-based larval cuticle"/>
    <property type="evidence" value="ECO:0007669"/>
    <property type="project" value="TreeGrafter"/>
</dbReference>
<evidence type="ECO:0000256" key="4">
    <source>
        <dbReference type="SAM" id="SignalP"/>
    </source>
</evidence>
<proteinExistence type="predicted"/>
<name>A0A8S1AAP7_ARCPL</name>
<dbReference type="EMBL" id="CADEBC010000063">
    <property type="protein sequence ID" value="CAB3221357.1"/>
    <property type="molecule type" value="Genomic_DNA"/>
</dbReference>
<feature type="signal peptide" evidence="4">
    <location>
        <begin position="1"/>
        <end position="15"/>
    </location>
</feature>
<dbReference type="Proteomes" id="UP000494256">
    <property type="component" value="Unassembled WGS sequence"/>
</dbReference>
<accession>A0A8S1AAP7</accession>
<sequence>MKFLVLALCVCAASAATFNQYRPYNVQNAAKVGASPFVASAKAVGYGSSQFASPSTAPVVNAQVSVAAAVPRPVAKTANSDAEAEVISNETQFNEDGSYNQQFETNNGISVQSSGVLKKFGDANALVVTGSYRYYTNDGTPVEVTYVADENGFQAKSDSLPVAPPVPEAIARSIEYLAKYAKPENQQY</sequence>
<evidence type="ECO:0000256" key="2">
    <source>
        <dbReference type="ARBA" id="ARBA00022729"/>
    </source>
</evidence>
<gene>
    <name evidence="6" type="ORF">APLA_LOCUS10441</name>
    <name evidence="5" type="ORF">APLA_LOCUS556</name>
</gene>
<keyword evidence="2 4" id="KW-0732">Signal</keyword>
<dbReference type="PRINTS" id="PR00947">
    <property type="entry name" value="CUTICLE"/>
</dbReference>
<evidence type="ECO:0000256" key="1">
    <source>
        <dbReference type="ARBA" id="ARBA00022460"/>
    </source>
</evidence>
<evidence type="ECO:0000313" key="6">
    <source>
        <dbReference type="EMBL" id="CAB3243593.1"/>
    </source>
</evidence>
<keyword evidence="7" id="KW-1185">Reference proteome</keyword>
<dbReference type="PROSITE" id="PS00233">
    <property type="entry name" value="CHIT_BIND_RR_1"/>
    <property type="match status" value="1"/>
</dbReference>
<dbReference type="AlphaFoldDB" id="A0A8S1AAP7"/>
<keyword evidence="1 3" id="KW-0193">Cuticle</keyword>
<dbReference type="InterPro" id="IPR000618">
    <property type="entry name" value="Insect_cuticle"/>
</dbReference>
<reference evidence="7 8" key="1">
    <citation type="submission" date="2020-04" db="EMBL/GenBank/DDBJ databases">
        <authorList>
            <person name="Wallbank WR R."/>
            <person name="Pardo Diaz C."/>
            <person name="Kozak K."/>
            <person name="Martin S."/>
            <person name="Jiggins C."/>
            <person name="Moest M."/>
            <person name="Warren A I."/>
            <person name="Byers J.R.P. K."/>
            <person name="Montejo-Kovacevich G."/>
            <person name="Yen C E."/>
        </authorList>
    </citation>
    <scope>NUCLEOTIDE SEQUENCE [LARGE SCALE GENOMIC DNA]</scope>
</reference>
<evidence type="ECO:0000313" key="8">
    <source>
        <dbReference type="Proteomes" id="UP000494256"/>
    </source>
</evidence>
<dbReference type="PROSITE" id="PS51155">
    <property type="entry name" value="CHIT_BIND_RR_2"/>
    <property type="match status" value="1"/>
</dbReference>
<protein>
    <submittedName>
        <fullName evidence="6">Uncharacterized protein</fullName>
    </submittedName>
</protein>
<dbReference type="PANTHER" id="PTHR10380:SF237">
    <property type="entry name" value="CUTICULAR PROTEIN 65AU, ISOFORM A-RELATED"/>
    <property type="match status" value="1"/>
</dbReference>
<dbReference type="EMBL" id="CADEBD010000314">
    <property type="protein sequence ID" value="CAB3243593.1"/>
    <property type="molecule type" value="Genomic_DNA"/>
</dbReference>
<dbReference type="InterPro" id="IPR050468">
    <property type="entry name" value="Cuticle_Struct_Prot"/>
</dbReference>
<evidence type="ECO:0000313" key="7">
    <source>
        <dbReference type="Proteomes" id="UP000494106"/>
    </source>
</evidence>
<dbReference type="Proteomes" id="UP000494106">
    <property type="component" value="Unassembled WGS sequence"/>
</dbReference>
<dbReference type="PANTHER" id="PTHR10380">
    <property type="entry name" value="CUTICLE PROTEIN"/>
    <property type="match status" value="1"/>
</dbReference>
<dbReference type="Pfam" id="PF00379">
    <property type="entry name" value="Chitin_bind_4"/>
    <property type="match status" value="1"/>
</dbReference>
<feature type="chain" id="PRO_5036273052" evidence="4">
    <location>
        <begin position="16"/>
        <end position="188"/>
    </location>
</feature>
<evidence type="ECO:0000313" key="5">
    <source>
        <dbReference type="EMBL" id="CAB3221357.1"/>
    </source>
</evidence>
<dbReference type="GO" id="GO:0062129">
    <property type="term" value="C:chitin-based extracellular matrix"/>
    <property type="evidence" value="ECO:0007669"/>
    <property type="project" value="TreeGrafter"/>
</dbReference>
<organism evidence="6 8">
    <name type="scientific">Arctia plantaginis</name>
    <name type="common">Wood tiger moth</name>
    <name type="synonym">Phalaena plantaginis</name>
    <dbReference type="NCBI Taxonomy" id="874455"/>
    <lineage>
        <taxon>Eukaryota</taxon>
        <taxon>Metazoa</taxon>
        <taxon>Ecdysozoa</taxon>
        <taxon>Arthropoda</taxon>
        <taxon>Hexapoda</taxon>
        <taxon>Insecta</taxon>
        <taxon>Pterygota</taxon>
        <taxon>Neoptera</taxon>
        <taxon>Endopterygota</taxon>
        <taxon>Lepidoptera</taxon>
        <taxon>Glossata</taxon>
        <taxon>Ditrysia</taxon>
        <taxon>Noctuoidea</taxon>
        <taxon>Erebidae</taxon>
        <taxon>Arctiinae</taxon>
        <taxon>Arctia</taxon>
    </lineage>
</organism>
<dbReference type="OrthoDB" id="7998177at2759"/>
<evidence type="ECO:0000256" key="3">
    <source>
        <dbReference type="PROSITE-ProRule" id="PRU00497"/>
    </source>
</evidence>
<comment type="caution">
    <text evidence="6">The sequence shown here is derived from an EMBL/GenBank/DDBJ whole genome shotgun (WGS) entry which is preliminary data.</text>
</comment>